<evidence type="ECO:0000256" key="3">
    <source>
        <dbReference type="SAM" id="MobiDB-lite"/>
    </source>
</evidence>
<evidence type="ECO:0000313" key="6">
    <source>
        <dbReference type="EMBL" id="QNG52711.1"/>
    </source>
</evidence>
<dbReference type="GO" id="GO:0046677">
    <property type="term" value="P:response to antibiotic"/>
    <property type="evidence" value="ECO:0007669"/>
    <property type="project" value="InterPro"/>
</dbReference>
<dbReference type="Pfam" id="PF13354">
    <property type="entry name" value="Beta-lactamase2"/>
    <property type="match status" value="1"/>
</dbReference>
<evidence type="ECO:0000256" key="4">
    <source>
        <dbReference type="SAM" id="SignalP"/>
    </source>
</evidence>
<dbReference type="InterPro" id="IPR012338">
    <property type="entry name" value="Beta-lactam/transpept-like"/>
</dbReference>
<dbReference type="InterPro" id="IPR000871">
    <property type="entry name" value="Beta-lactam_class-A"/>
</dbReference>
<protein>
    <recommendedName>
        <fullName evidence="1">Beta-lactamase</fullName>
    </recommendedName>
    <alternativeName>
        <fullName evidence="2">Penicillinase</fullName>
    </alternativeName>
</protein>
<dbReference type="PROSITE" id="PS51318">
    <property type="entry name" value="TAT"/>
    <property type="match status" value="1"/>
</dbReference>
<dbReference type="NCBIfam" id="NF033103">
    <property type="entry name" value="bla_class_A"/>
    <property type="match status" value="1"/>
</dbReference>
<gene>
    <name evidence="6" type="primary">bla</name>
    <name evidence="6" type="ORF">H6H00_01140</name>
</gene>
<dbReference type="PANTHER" id="PTHR35333">
    <property type="entry name" value="BETA-LACTAMASE"/>
    <property type="match status" value="1"/>
</dbReference>
<keyword evidence="4" id="KW-0732">Signal</keyword>
<feature type="region of interest" description="Disordered" evidence="3">
    <location>
        <begin position="176"/>
        <end position="198"/>
    </location>
</feature>
<dbReference type="PROSITE" id="PS51257">
    <property type="entry name" value="PROKAR_LIPOPROTEIN"/>
    <property type="match status" value="1"/>
</dbReference>
<feature type="domain" description="Beta-lactamase class A catalytic" evidence="5">
    <location>
        <begin position="63"/>
        <end position="281"/>
    </location>
</feature>
<dbReference type="PANTHER" id="PTHR35333:SF3">
    <property type="entry name" value="BETA-LACTAMASE-TYPE TRANSPEPTIDASE FOLD CONTAINING PROTEIN"/>
    <property type="match status" value="1"/>
</dbReference>
<dbReference type="InterPro" id="IPR006311">
    <property type="entry name" value="TAT_signal"/>
</dbReference>
<dbReference type="EMBL" id="CP060131">
    <property type="protein sequence ID" value="QNG52711.1"/>
    <property type="molecule type" value="Genomic_DNA"/>
</dbReference>
<evidence type="ECO:0000256" key="1">
    <source>
        <dbReference type="ARBA" id="ARBA00018879"/>
    </source>
</evidence>
<dbReference type="SUPFAM" id="SSF56601">
    <property type="entry name" value="beta-lactamase/transpeptidase-like"/>
    <property type="match status" value="1"/>
</dbReference>
<proteinExistence type="predicted"/>
<name>A0A7G7MIV0_9PSEU</name>
<reference evidence="6 7" key="1">
    <citation type="submission" date="2020-08" db="EMBL/GenBank/DDBJ databases">
        <authorList>
            <person name="Mo P."/>
        </authorList>
    </citation>
    <scope>NUCLEOTIDE SEQUENCE [LARGE SCALE GENOMIC DNA]</scope>
    <source>
        <strain evidence="6 7">CGMCC 4.1532</strain>
    </source>
</reference>
<dbReference type="Proteomes" id="UP000515728">
    <property type="component" value="Chromosome"/>
</dbReference>
<accession>A0A7G7MIV0</accession>
<dbReference type="GO" id="GO:0008800">
    <property type="term" value="F:beta-lactamase activity"/>
    <property type="evidence" value="ECO:0007669"/>
    <property type="project" value="InterPro"/>
</dbReference>
<keyword evidence="7" id="KW-1185">Reference proteome</keyword>
<dbReference type="PRINTS" id="PR00118">
    <property type="entry name" value="BLACTAMASEA"/>
</dbReference>
<organism evidence="6 7">
    <name type="scientific">Pseudonocardia petroleophila</name>
    <dbReference type="NCBI Taxonomy" id="37331"/>
    <lineage>
        <taxon>Bacteria</taxon>
        <taxon>Bacillati</taxon>
        <taxon>Actinomycetota</taxon>
        <taxon>Actinomycetes</taxon>
        <taxon>Pseudonocardiales</taxon>
        <taxon>Pseudonocardiaceae</taxon>
        <taxon>Pseudonocardia</taxon>
    </lineage>
</organism>
<evidence type="ECO:0000313" key="7">
    <source>
        <dbReference type="Proteomes" id="UP000515728"/>
    </source>
</evidence>
<dbReference type="AlphaFoldDB" id="A0A7G7MIV0"/>
<dbReference type="Gene3D" id="3.40.710.10">
    <property type="entry name" value="DD-peptidase/beta-lactamase superfamily"/>
    <property type="match status" value="1"/>
</dbReference>
<feature type="chain" id="PRO_5028944704" description="Beta-lactamase" evidence="4">
    <location>
        <begin position="28"/>
        <end position="309"/>
    </location>
</feature>
<dbReference type="InterPro" id="IPR045155">
    <property type="entry name" value="Beta-lactam_cat"/>
</dbReference>
<feature type="signal peptide" evidence="4">
    <location>
        <begin position="1"/>
        <end position="27"/>
    </location>
</feature>
<evidence type="ECO:0000256" key="2">
    <source>
        <dbReference type="ARBA" id="ARBA00030171"/>
    </source>
</evidence>
<dbReference type="GO" id="GO:0030655">
    <property type="term" value="P:beta-lactam antibiotic catabolic process"/>
    <property type="evidence" value="ECO:0007669"/>
    <property type="project" value="InterPro"/>
</dbReference>
<dbReference type="KEGG" id="ppel:H6H00_01140"/>
<evidence type="ECO:0000259" key="5">
    <source>
        <dbReference type="Pfam" id="PF13354"/>
    </source>
</evidence>
<sequence>MNQRRITRRSMLTATLGAALTGCGIPATPTTSPAPVAVPPPPAAPPDDLNLIALEGRSGGRLGVHVLDTGTGATVSHRGRERFLMASTAKLPLTAAVLDRATNEPALLDRLVRYGPEALLEYAPVTTQNVATGMTVADLCDAALTVSDNTAANLLLDLLGGPAAVTTFVRGLGDPTTRFDRTEPELNVSTSPDDERDTTTPAAIVGIIRAVTLSDGLAPAGRDRLTAWLVASTTGDATIRAGIPAGWAVGDKTGTGAQGERNDVGIILPPDRAPLVLAVFTDPDDPDSTAGNATIAEATAIAVRLLVSQ</sequence>